<sequence>MRMRLHPDVSMTDTDDGTVLLHQRTGRYWQLNVTGSRVLHRLLDGDTPETIADGLAAAHGIDPQRARQDVGAVIEQLRTAELTVAS</sequence>
<dbReference type="AlphaFoldDB" id="A0A8B1NPM8"/>
<dbReference type="Gene3D" id="1.10.10.1150">
    <property type="entry name" value="Coenzyme PQQ synthesis protein D (PqqD)"/>
    <property type="match status" value="1"/>
</dbReference>
<dbReference type="Pfam" id="PF05402">
    <property type="entry name" value="PqqD"/>
    <property type="match status" value="1"/>
</dbReference>
<keyword evidence="2" id="KW-1185">Reference proteome</keyword>
<dbReference type="EMBL" id="CP072931">
    <property type="protein sequence ID" value="QTZ96179.1"/>
    <property type="molecule type" value="Genomic_DNA"/>
</dbReference>
<accession>A0A8B1NPM8</accession>
<dbReference type="InterPro" id="IPR008792">
    <property type="entry name" value="PQQD"/>
</dbReference>
<proteinExistence type="predicted"/>
<name>A0A8B1NPM8_9ACTN</name>
<dbReference type="InterPro" id="IPR041881">
    <property type="entry name" value="PqqD_sf"/>
</dbReference>
<dbReference type="OrthoDB" id="5195143at2"/>
<gene>
    <name evidence="1" type="ORF">SU9_018350</name>
</gene>
<organism evidence="1 2">
    <name type="scientific">Streptomyces auratus AGR0001</name>
    <dbReference type="NCBI Taxonomy" id="1160718"/>
    <lineage>
        <taxon>Bacteria</taxon>
        <taxon>Bacillati</taxon>
        <taxon>Actinomycetota</taxon>
        <taxon>Actinomycetes</taxon>
        <taxon>Kitasatosporales</taxon>
        <taxon>Streptomycetaceae</taxon>
        <taxon>Streptomyces</taxon>
    </lineage>
</organism>
<dbReference type="KEGG" id="sauh:SU9_018350"/>
<reference evidence="1" key="1">
    <citation type="journal article" date="2012" name="J. Bacteriol.">
        <title>Genome Sequence of Streptomyces auratus Strain AGR0001, a Phoslactomycin-Producing Actinomycete.</title>
        <authorList>
            <person name="Han X."/>
            <person name="Li M."/>
            <person name="Ding Z."/>
            <person name="Zhao J."/>
            <person name="Ji K."/>
            <person name="Wen M."/>
            <person name="Lu T."/>
        </authorList>
    </citation>
    <scope>NUCLEOTIDE SEQUENCE</scope>
    <source>
        <strain evidence="1">AGR0001</strain>
    </source>
</reference>
<protein>
    <submittedName>
        <fullName evidence="1">Lasso peptide biosynthesis PqqD family chaperone</fullName>
    </submittedName>
</protein>
<evidence type="ECO:0000313" key="1">
    <source>
        <dbReference type="EMBL" id="QTZ96179.1"/>
    </source>
</evidence>
<evidence type="ECO:0000313" key="2">
    <source>
        <dbReference type="Proteomes" id="UP000009036"/>
    </source>
</evidence>
<dbReference type="NCBIfam" id="NF033530">
    <property type="entry name" value="lasso_PqqD_Strm"/>
    <property type="match status" value="1"/>
</dbReference>
<dbReference type="Proteomes" id="UP000009036">
    <property type="component" value="Chromosome"/>
</dbReference>
<reference evidence="1" key="2">
    <citation type="submission" date="2021-04" db="EMBL/GenBank/DDBJ databases">
        <authorList>
            <person name="Wen M.-L."/>
            <person name="Han X.-L."/>
            <person name="Xiong J."/>
        </authorList>
    </citation>
    <scope>NUCLEOTIDE SEQUENCE</scope>
    <source>
        <strain evidence="1">AGR0001</strain>
    </source>
</reference>